<keyword evidence="2" id="KW-1185">Reference proteome</keyword>
<keyword evidence="1" id="KW-0808">Transferase</keyword>
<dbReference type="EMBL" id="JAGGKX010000009">
    <property type="protein sequence ID" value="MBP1969966.1"/>
    <property type="molecule type" value="Genomic_DNA"/>
</dbReference>
<dbReference type="InterPro" id="IPR003203">
    <property type="entry name" value="CobU/CobP"/>
</dbReference>
<organism evidence="1 2">
    <name type="scientific">Virgibacillus natechei</name>
    <dbReference type="NCBI Taxonomy" id="1216297"/>
    <lineage>
        <taxon>Bacteria</taxon>
        <taxon>Bacillati</taxon>
        <taxon>Bacillota</taxon>
        <taxon>Bacilli</taxon>
        <taxon>Bacillales</taxon>
        <taxon>Bacillaceae</taxon>
        <taxon>Virgibacillus</taxon>
    </lineage>
</organism>
<name>A0ABS4II18_9BACI</name>
<dbReference type="Gene3D" id="3.40.50.300">
    <property type="entry name" value="P-loop containing nucleotide triphosphate hydrolases"/>
    <property type="match status" value="1"/>
</dbReference>
<gene>
    <name evidence="1" type="ORF">J2Z83_002074</name>
</gene>
<comment type="caution">
    <text evidence="1">The sequence shown here is derived from an EMBL/GenBank/DDBJ whole genome shotgun (WGS) entry which is preliminary data.</text>
</comment>
<reference evidence="1 2" key="1">
    <citation type="submission" date="2021-03" db="EMBL/GenBank/DDBJ databases">
        <title>Genomic Encyclopedia of Type Strains, Phase IV (KMG-IV): sequencing the most valuable type-strain genomes for metagenomic binning, comparative biology and taxonomic classification.</title>
        <authorList>
            <person name="Goeker M."/>
        </authorList>
    </citation>
    <scope>NUCLEOTIDE SEQUENCE [LARGE SCALE GENOMIC DNA]</scope>
    <source>
        <strain evidence="1 2">DSM 25609</strain>
    </source>
</reference>
<protein>
    <submittedName>
        <fullName evidence="1">Adenosyl cobinamide kinase/adenosyl cobinamide phosphate guanylyltransferase</fullName>
    </submittedName>
</protein>
<keyword evidence="1" id="KW-0548">Nucleotidyltransferase</keyword>
<keyword evidence="1" id="KW-0418">Kinase</keyword>
<sequence>MHFITGGAYNGKRKWVKKYYEPDQCRWLSAYDTALMNPMSTELPAIVILEGVEKWIHAQIDPELSSDTLRKNVIRLMKPWLQWEEADSQRKLVIIGTDISKGIVPIDKRDRLWRDITGWTYQDLVEKAERVDVIWYGIEDTIKNKREL</sequence>
<dbReference type="GO" id="GO:0016779">
    <property type="term" value="F:nucleotidyltransferase activity"/>
    <property type="evidence" value="ECO:0007669"/>
    <property type="project" value="UniProtKB-KW"/>
</dbReference>
<dbReference type="Pfam" id="PF02283">
    <property type="entry name" value="CobU"/>
    <property type="match status" value="1"/>
</dbReference>
<dbReference type="RefSeq" id="WP_209463127.1">
    <property type="nucleotide sequence ID" value="NZ_CP110224.1"/>
</dbReference>
<dbReference type="GO" id="GO:0016301">
    <property type="term" value="F:kinase activity"/>
    <property type="evidence" value="ECO:0007669"/>
    <property type="project" value="UniProtKB-KW"/>
</dbReference>
<evidence type="ECO:0000313" key="2">
    <source>
        <dbReference type="Proteomes" id="UP001519345"/>
    </source>
</evidence>
<evidence type="ECO:0000313" key="1">
    <source>
        <dbReference type="EMBL" id="MBP1969966.1"/>
    </source>
</evidence>
<accession>A0ABS4II18</accession>
<dbReference type="SUPFAM" id="SSF52540">
    <property type="entry name" value="P-loop containing nucleoside triphosphate hydrolases"/>
    <property type="match status" value="1"/>
</dbReference>
<proteinExistence type="predicted"/>
<dbReference type="InterPro" id="IPR027417">
    <property type="entry name" value="P-loop_NTPase"/>
</dbReference>
<dbReference type="Proteomes" id="UP001519345">
    <property type="component" value="Unassembled WGS sequence"/>
</dbReference>